<dbReference type="SUPFAM" id="SSF53474">
    <property type="entry name" value="alpha/beta-Hydrolases"/>
    <property type="match status" value="1"/>
</dbReference>
<dbReference type="GO" id="GO:0016787">
    <property type="term" value="F:hydrolase activity"/>
    <property type="evidence" value="ECO:0007669"/>
    <property type="project" value="UniProtKB-KW"/>
</dbReference>
<name>A0ABV6L4E8_9SPHI</name>
<sequence>MKKRFNNSITENTWIKGILVVLALLTNAHFSRAQDLNLYKKALFINGKDTLPYRILYPENYDPEKSYPLVVYLHGAGFRGNDNEQQLGGSSRYYGAGKDFLNDSVRKKYPALVVFPQCPADSMWFKIPPGPPYDTTAAFNHKMNTLALSTPERMVKLLIDSLVKHKIADKKRIYLGGTSLGAFGTYDLVSHYPGFFAAAFPICGQANVVLYPKRAANVPVWIFHGAADDVINPWPDRSMIKALQQSGAKNAKYTEYPGLKHDIEARVFAEPDLFPWLFSFQKR</sequence>
<dbReference type="EMBL" id="JBHLTS010000020">
    <property type="protein sequence ID" value="MFC0514312.1"/>
    <property type="molecule type" value="Genomic_DNA"/>
</dbReference>
<dbReference type="InterPro" id="IPR029058">
    <property type="entry name" value="AB_hydrolase_fold"/>
</dbReference>
<protein>
    <submittedName>
        <fullName evidence="2">Alpha/beta hydrolase-fold protein</fullName>
    </submittedName>
</protein>
<dbReference type="PANTHER" id="PTHR43037:SF1">
    <property type="entry name" value="BLL1128 PROTEIN"/>
    <property type="match status" value="1"/>
</dbReference>
<dbReference type="PANTHER" id="PTHR43037">
    <property type="entry name" value="UNNAMED PRODUCT-RELATED"/>
    <property type="match status" value="1"/>
</dbReference>
<organism evidence="2 3">
    <name type="scientific">Mucilaginibacter angelicae</name>
    <dbReference type="NCBI Taxonomy" id="869718"/>
    <lineage>
        <taxon>Bacteria</taxon>
        <taxon>Pseudomonadati</taxon>
        <taxon>Bacteroidota</taxon>
        <taxon>Sphingobacteriia</taxon>
        <taxon>Sphingobacteriales</taxon>
        <taxon>Sphingobacteriaceae</taxon>
        <taxon>Mucilaginibacter</taxon>
    </lineage>
</organism>
<comment type="caution">
    <text evidence="2">The sequence shown here is derived from an EMBL/GenBank/DDBJ whole genome shotgun (WGS) entry which is preliminary data.</text>
</comment>
<keyword evidence="2" id="KW-0378">Hydrolase</keyword>
<proteinExistence type="predicted"/>
<keyword evidence="3" id="KW-1185">Reference proteome</keyword>
<dbReference type="RefSeq" id="WP_377022165.1">
    <property type="nucleotide sequence ID" value="NZ_JBHLTS010000020.1"/>
</dbReference>
<dbReference type="Proteomes" id="UP001589828">
    <property type="component" value="Unassembled WGS sequence"/>
</dbReference>
<gene>
    <name evidence="2" type="ORF">ACFFGT_08880</name>
</gene>
<dbReference type="Gene3D" id="3.40.50.1820">
    <property type="entry name" value="alpha/beta hydrolase"/>
    <property type="match status" value="1"/>
</dbReference>
<dbReference type="InterPro" id="IPR050955">
    <property type="entry name" value="Plant_Biomass_Hydrol_Est"/>
</dbReference>
<accession>A0ABV6L4E8</accession>
<reference evidence="2 3" key="1">
    <citation type="submission" date="2024-09" db="EMBL/GenBank/DDBJ databases">
        <authorList>
            <person name="Sun Q."/>
            <person name="Mori K."/>
        </authorList>
    </citation>
    <scope>NUCLEOTIDE SEQUENCE [LARGE SCALE GENOMIC DNA]</scope>
    <source>
        <strain evidence="2 3">NCAIM B.02415</strain>
    </source>
</reference>
<dbReference type="Pfam" id="PF00756">
    <property type="entry name" value="Esterase"/>
    <property type="match status" value="1"/>
</dbReference>
<evidence type="ECO:0000313" key="3">
    <source>
        <dbReference type="Proteomes" id="UP001589828"/>
    </source>
</evidence>
<evidence type="ECO:0000313" key="2">
    <source>
        <dbReference type="EMBL" id="MFC0514312.1"/>
    </source>
</evidence>
<evidence type="ECO:0000256" key="1">
    <source>
        <dbReference type="ARBA" id="ARBA00022729"/>
    </source>
</evidence>
<dbReference type="InterPro" id="IPR000801">
    <property type="entry name" value="Esterase-like"/>
</dbReference>
<keyword evidence="1" id="KW-0732">Signal</keyword>